<dbReference type="KEGG" id="ahel:Q31a_15090"/>
<organism evidence="1 2">
    <name type="scientific">Aureliella helgolandensis</name>
    <dbReference type="NCBI Taxonomy" id="2527968"/>
    <lineage>
        <taxon>Bacteria</taxon>
        <taxon>Pseudomonadati</taxon>
        <taxon>Planctomycetota</taxon>
        <taxon>Planctomycetia</taxon>
        <taxon>Pirellulales</taxon>
        <taxon>Pirellulaceae</taxon>
        <taxon>Aureliella</taxon>
    </lineage>
</organism>
<keyword evidence="2" id="KW-1185">Reference proteome</keyword>
<dbReference type="OrthoDB" id="287786at2"/>
<protein>
    <submittedName>
        <fullName evidence="1">Uncharacterized protein</fullName>
    </submittedName>
</protein>
<reference evidence="1 2" key="1">
    <citation type="submission" date="2019-02" db="EMBL/GenBank/DDBJ databases">
        <title>Deep-cultivation of Planctomycetes and their phenomic and genomic characterization uncovers novel biology.</title>
        <authorList>
            <person name="Wiegand S."/>
            <person name="Jogler M."/>
            <person name="Boedeker C."/>
            <person name="Pinto D."/>
            <person name="Vollmers J."/>
            <person name="Rivas-Marin E."/>
            <person name="Kohn T."/>
            <person name="Peeters S.H."/>
            <person name="Heuer A."/>
            <person name="Rast P."/>
            <person name="Oberbeckmann S."/>
            <person name="Bunk B."/>
            <person name="Jeske O."/>
            <person name="Meyerdierks A."/>
            <person name="Storesund J.E."/>
            <person name="Kallscheuer N."/>
            <person name="Luecker S."/>
            <person name="Lage O.M."/>
            <person name="Pohl T."/>
            <person name="Merkel B.J."/>
            <person name="Hornburger P."/>
            <person name="Mueller R.-W."/>
            <person name="Bruemmer F."/>
            <person name="Labrenz M."/>
            <person name="Spormann A.M."/>
            <person name="Op den Camp H."/>
            <person name="Overmann J."/>
            <person name="Amann R."/>
            <person name="Jetten M.S.M."/>
            <person name="Mascher T."/>
            <person name="Medema M.H."/>
            <person name="Devos D.P."/>
            <person name="Kaster A.-K."/>
            <person name="Ovreas L."/>
            <person name="Rohde M."/>
            <person name="Galperin M.Y."/>
            <person name="Jogler C."/>
        </authorList>
    </citation>
    <scope>NUCLEOTIDE SEQUENCE [LARGE SCALE GENOMIC DNA]</scope>
    <source>
        <strain evidence="1 2">Q31a</strain>
    </source>
</reference>
<gene>
    <name evidence="1" type="ORF">Q31a_15090</name>
</gene>
<accession>A0A518G3N6</accession>
<proteinExistence type="predicted"/>
<dbReference type="RefSeq" id="WP_145075911.1">
    <property type="nucleotide sequence ID" value="NZ_CP036298.1"/>
</dbReference>
<dbReference type="AlphaFoldDB" id="A0A518G3N6"/>
<evidence type="ECO:0000313" key="1">
    <source>
        <dbReference type="EMBL" id="QDV23211.1"/>
    </source>
</evidence>
<sequence length="188" mass="20337">MNLERLTNRRNYLKLLGTLASSICLPVAAGCQGEKKQSIADLRAKVLTPEAPADVSSLSEAYATFEEDKRIRVVGRIFSSLGSPFDLDTAAFNFIELPKPGHSHNDPGDCPFCKRDMENAAQAIVQVVQESGEVLKPSAEILFGLNRNQDLVVVGTATKVGDIMLISASSLHVLSPEKAAEFAERVHS</sequence>
<dbReference type="EMBL" id="CP036298">
    <property type="protein sequence ID" value="QDV23211.1"/>
    <property type="molecule type" value="Genomic_DNA"/>
</dbReference>
<name>A0A518G3N6_9BACT</name>
<dbReference type="Proteomes" id="UP000318017">
    <property type="component" value="Chromosome"/>
</dbReference>
<evidence type="ECO:0000313" key="2">
    <source>
        <dbReference type="Proteomes" id="UP000318017"/>
    </source>
</evidence>
<dbReference type="PROSITE" id="PS51257">
    <property type="entry name" value="PROKAR_LIPOPROTEIN"/>
    <property type="match status" value="1"/>
</dbReference>